<protein>
    <submittedName>
        <fullName evidence="2">Uncharacterized protein</fullName>
    </submittedName>
</protein>
<evidence type="ECO:0000313" key="3">
    <source>
        <dbReference type="EMBL" id="NYI38150.1"/>
    </source>
</evidence>
<gene>
    <name evidence="3" type="ORF">BJ975_001525</name>
    <name evidence="1" type="ORF">IDH50_10990</name>
    <name evidence="2" type="ORF">IDH50_12770</name>
</gene>
<evidence type="ECO:0000313" key="4">
    <source>
        <dbReference type="Proteomes" id="UP000587211"/>
    </source>
</evidence>
<accession>A0A8I0FUY5</accession>
<reference evidence="3 4" key="1">
    <citation type="submission" date="2020-07" db="EMBL/GenBank/DDBJ databases">
        <title>Sequencing the genomes of 1000 actinobacteria strains.</title>
        <authorList>
            <person name="Klenk H.-P."/>
        </authorList>
    </citation>
    <scope>NUCLEOTIDE SEQUENCE [LARGE SCALE GENOMIC DNA]</scope>
    <source>
        <strain evidence="3 4">DSM 19087</strain>
    </source>
</reference>
<dbReference type="Proteomes" id="UP000659061">
    <property type="component" value="Unassembled WGS sequence"/>
</dbReference>
<evidence type="ECO:0000313" key="2">
    <source>
        <dbReference type="EMBL" id="MBD1271110.1"/>
    </source>
</evidence>
<reference evidence="2" key="2">
    <citation type="submission" date="2020-09" db="EMBL/GenBank/DDBJ databases">
        <title>Novel species in genus Aeromicrobium.</title>
        <authorList>
            <person name="Zhang G."/>
        </authorList>
    </citation>
    <scope>NUCLEOTIDE SEQUENCE</scope>
    <source>
        <strain evidence="2">SSW1-57</strain>
    </source>
</reference>
<proteinExistence type="predicted"/>
<evidence type="ECO:0000313" key="5">
    <source>
        <dbReference type="Proteomes" id="UP000659061"/>
    </source>
</evidence>
<dbReference type="EMBL" id="JACBZN010000001">
    <property type="protein sequence ID" value="NYI38150.1"/>
    <property type="molecule type" value="Genomic_DNA"/>
</dbReference>
<dbReference type="AlphaFoldDB" id="A0A8I0FUY5"/>
<dbReference type="Proteomes" id="UP000587211">
    <property type="component" value="Unassembled WGS sequence"/>
</dbReference>
<sequence length="77" mass="8720">MDDNRARGYRRGRRILDGDDSAVAAAALEESLHAHHPYEENVEDLLELLSLYAPSMERPCADHRQLCICNSAISHSW</sequence>
<dbReference type="RefSeq" id="WP_179424587.1">
    <property type="nucleotide sequence ID" value="NZ_BAAAMP010000001.1"/>
</dbReference>
<evidence type="ECO:0000313" key="1">
    <source>
        <dbReference type="EMBL" id="MBD1270758.1"/>
    </source>
</evidence>
<dbReference type="EMBL" id="JACWMT010000003">
    <property type="protein sequence ID" value="MBD1271110.1"/>
    <property type="molecule type" value="Genomic_DNA"/>
</dbReference>
<dbReference type="EMBL" id="JACWMT010000002">
    <property type="protein sequence ID" value="MBD1270758.1"/>
    <property type="molecule type" value="Genomic_DNA"/>
</dbReference>
<organism evidence="2 5">
    <name type="scientific">Aeromicrobium tamlense</name>
    <dbReference type="NCBI Taxonomy" id="375541"/>
    <lineage>
        <taxon>Bacteria</taxon>
        <taxon>Bacillati</taxon>
        <taxon>Actinomycetota</taxon>
        <taxon>Actinomycetes</taxon>
        <taxon>Propionibacteriales</taxon>
        <taxon>Nocardioidaceae</taxon>
        <taxon>Aeromicrobium</taxon>
    </lineage>
</organism>
<name>A0A8I0FUY5_9ACTN</name>
<keyword evidence="4" id="KW-1185">Reference proteome</keyword>
<comment type="caution">
    <text evidence="2">The sequence shown here is derived from an EMBL/GenBank/DDBJ whole genome shotgun (WGS) entry which is preliminary data.</text>
</comment>